<feature type="transmembrane region" description="Helical" evidence="1">
    <location>
        <begin position="126"/>
        <end position="149"/>
    </location>
</feature>
<reference evidence="2 4" key="1">
    <citation type="submission" date="2020-02" db="EMBL/GenBank/DDBJ databases">
        <authorList>
            <person name="Ashton P.M."/>
            <person name="Dallman T."/>
            <person name="Nair S."/>
            <person name="De Pinna E."/>
            <person name="Peters T."/>
            <person name="Grant K."/>
        </authorList>
    </citation>
    <scope>NUCLEOTIDE SEQUENCE [LARGE SCALE GENOMIC DNA]</scope>
    <source>
        <strain evidence="2 4">188143</strain>
    </source>
</reference>
<accession>A0AAN3H1S6</accession>
<dbReference type="Proteomes" id="UP000534332">
    <property type="component" value="Unassembled WGS sequence"/>
</dbReference>
<evidence type="ECO:0000313" key="5">
    <source>
        <dbReference type="Proteomes" id="UP000615017"/>
    </source>
</evidence>
<feature type="transmembrane region" description="Helical" evidence="1">
    <location>
        <begin position="6"/>
        <end position="24"/>
    </location>
</feature>
<dbReference type="EMBL" id="AASSGK010000021">
    <property type="protein sequence ID" value="EFG2162215.1"/>
    <property type="molecule type" value="Genomic_DNA"/>
</dbReference>
<evidence type="ECO:0000313" key="2">
    <source>
        <dbReference type="EMBL" id="EFG2162215.1"/>
    </source>
</evidence>
<sequence>MLTVLFYVLLCMAAVHFIYERILLPSVRLHYRNKLFELRDIVRNQIISNKSKDDVQAAELVHEALNNAINRLHLMTLPNRVRAQRRLSANPEIQARIKREVELFQKCDNGKLIATIRESAKILDKVLLFNSLMLIIYSLPIMLTIWSVAKVLQTANQFLELLTEKQSLEQAVLLLPDRQVAKLVAEENYAYA</sequence>
<protein>
    <submittedName>
        <fullName evidence="2">Uncharacterized protein</fullName>
    </submittedName>
</protein>
<evidence type="ECO:0000313" key="4">
    <source>
        <dbReference type="Proteomes" id="UP000534332"/>
    </source>
</evidence>
<evidence type="ECO:0000313" key="3">
    <source>
        <dbReference type="EMBL" id="MBL6237098.1"/>
    </source>
</evidence>
<dbReference type="RefSeq" id="WP_000958719.1">
    <property type="nucleotide sequence ID" value="NZ_CAJGFH010000004.1"/>
</dbReference>
<organism evidence="2 4">
    <name type="scientific">Escherichia coli</name>
    <dbReference type="NCBI Taxonomy" id="562"/>
    <lineage>
        <taxon>Bacteria</taxon>
        <taxon>Pseudomonadati</taxon>
        <taxon>Pseudomonadota</taxon>
        <taxon>Gammaproteobacteria</taxon>
        <taxon>Enterobacterales</taxon>
        <taxon>Enterobacteriaceae</taxon>
        <taxon>Escherichia</taxon>
    </lineage>
</organism>
<dbReference type="Proteomes" id="UP000615017">
    <property type="component" value="Unassembled WGS sequence"/>
</dbReference>
<comment type="caution">
    <text evidence="2">The sequence shown here is derived from an EMBL/GenBank/DDBJ whole genome shotgun (WGS) entry which is preliminary data.</text>
</comment>
<reference evidence="3 5" key="2">
    <citation type="submission" date="2021-01" db="EMBL/GenBank/DDBJ databases">
        <title>Genomes of Escherichia coli STEC strains from raw meat-based diets for companion animals.</title>
        <authorList>
            <person name="Stevens M.J.A."/>
            <person name="Stephan R."/>
        </authorList>
    </citation>
    <scope>NUCLEOTIDE SEQUENCE [LARGE SCALE GENOMIC DNA]</scope>
    <source>
        <strain evidence="3 5">LSC1-58</strain>
    </source>
</reference>
<name>A0AAN3H1S6_ECOLX</name>
<proteinExistence type="predicted"/>
<dbReference type="AlphaFoldDB" id="A0AAN3H1S6"/>
<evidence type="ECO:0000256" key="1">
    <source>
        <dbReference type="SAM" id="Phobius"/>
    </source>
</evidence>
<dbReference type="EMBL" id="JAETYZ010000052">
    <property type="protein sequence ID" value="MBL6237098.1"/>
    <property type="molecule type" value="Genomic_DNA"/>
</dbReference>
<keyword evidence="1" id="KW-1133">Transmembrane helix</keyword>
<gene>
    <name evidence="2" type="ORF">BRV02_003309</name>
    <name evidence="3" type="ORF">JNA65_24890</name>
</gene>
<keyword evidence="1" id="KW-0472">Membrane</keyword>
<keyword evidence="1" id="KW-0812">Transmembrane</keyword>